<proteinExistence type="predicted"/>
<dbReference type="PANTHER" id="PTHR11731">
    <property type="entry name" value="PROTEASE FAMILY S9B,C DIPEPTIDYL-PEPTIDASE IV-RELATED"/>
    <property type="match status" value="1"/>
</dbReference>
<sequence>MRYWRRQFPVSVPSPNTSMETSQKTFGNLFELGRGVQQERGWKGIATLLVVIFVCSLIGLAFHLLTPRGDILAQDDNVSQSVRNHLLKRPPQAWINKAHFISDNAIVYTDLYLGPVRLSLDKMEPERLLNYSLGIFNPIPSYDYRYYALCKRRSSSVTRKFNGKYVVSIVDRELYAVHETNFNGSSKELTERVSYKVGVTKTDGETLRFFKWSPISYEYVFWQDGHLYYSESPESLTTSVRITSEGLNWEYEIADPFYSANVFDHEWKTVWWSKKGKKLAFLSKDKVEENSMLMVSYTDQGSYPSVIQQKCTKTNEKQIPAFILFVWDKETRELKQMDVKLRNRTAYHYPYGVQWVVMRGEEFLVTFWADRLQTHISMTICDHTSGICELMFEHEYPSKTWPEISDFSSALSSDDAIYILLPRAMPDGNSYQHIAKLTIQRGTSRGAEVMKWAKSSFLSIGNFDVVELNAYDKNNDIV</sequence>
<evidence type="ECO:0000256" key="1">
    <source>
        <dbReference type="ARBA" id="ARBA00022438"/>
    </source>
</evidence>
<evidence type="ECO:0000313" key="6">
    <source>
        <dbReference type="EMBL" id="KAK6741246.1"/>
    </source>
</evidence>
<evidence type="ECO:0000256" key="3">
    <source>
        <dbReference type="ARBA" id="ARBA00023180"/>
    </source>
</evidence>
<evidence type="ECO:0000259" key="5">
    <source>
        <dbReference type="Pfam" id="PF00930"/>
    </source>
</evidence>
<keyword evidence="1" id="KW-0645">Protease</keyword>
<evidence type="ECO:0000256" key="4">
    <source>
        <dbReference type="SAM" id="Phobius"/>
    </source>
</evidence>
<keyword evidence="1" id="KW-0378">Hydrolase</keyword>
<keyword evidence="3" id="KW-0325">Glycoprotein</keyword>
<reference evidence="6 7" key="1">
    <citation type="submission" date="2023-08" db="EMBL/GenBank/DDBJ databases">
        <title>A Necator americanus chromosomal reference genome.</title>
        <authorList>
            <person name="Ilik V."/>
            <person name="Petrzelkova K.J."/>
            <person name="Pardy F."/>
            <person name="Fuh T."/>
            <person name="Niatou-Singa F.S."/>
            <person name="Gouil Q."/>
            <person name="Baker L."/>
            <person name="Ritchie M.E."/>
            <person name="Jex A.R."/>
            <person name="Gazzola D."/>
            <person name="Li H."/>
            <person name="Toshio Fujiwara R."/>
            <person name="Zhan B."/>
            <person name="Aroian R.V."/>
            <person name="Pafco B."/>
            <person name="Schwarz E.M."/>
        </authorList>
    </citation>
    <scope>NUCLEOTIDE SEQUENCE [LARGE SCALE GENOMIC DNA]</scope>
    <source>
        <strain evidence="6 7">Aroian</strain>
        <tissue evidence="6">Whole animal</tissue>
    </source>
</reference>
<dbReference type="Pfam" id="PF00930">
    <property type="entry name" value="DPPIV_N"/>
    <property type="match status" value="1"/>
</dbReference>
<accession>A0ABR1CSD9</accession>
<comment type="caution">
    <text evidence="6">The sequence shown here is derived from an EMBL/GenBank/DDBJ whole genome shotgun (WGS) entry which is preliminary data.</text>
</comment>
<evidence type="ECO:0000256" key="2">
    <source>
        <dbReference type="ARBA" id="ARBA00022825"/>
    </source>
</evidence>
<protein>
    <recommendedName>
        <fullName evidence="5">Dipeptidylpeptidase IV N-terminal domain-containing protein</fullName>
    </recommendedName>
</protein>
<evidence type="ECO:0000313" key="7">
    <source>
        <dbReference type="Proteomes" id="UP001303046"/>
    </source>
</evidence>
<gene>
    <name evidence="6" type="primary">Necator_chrIII.g9994</name>
    <name evidence="6" type="ORF">RB195_009229</name>
</gene>
<keyword evidence="4" id="KW-0472">Membrane</keyword>
<keyword evidence="4" id="KW-1133">Transmembrane helix</keyword>
<keyword evidence="2" id="KW-0720">Serine protease</keyword>
<dbReference type="PANTHER" id="PTHR11731:SF200">
    <property type="entry name" value="DIPEPTIDYL PEPTIDASE 10, ISOFORM B"/>
    <property type="match status" value="1"/>
</dbReference>
<feature type="transmembrane region" description="Helical" evidence="4">
    <location>
        <begin position="44"/>
        <end position="65"/>
    </location>
</feature>
<dbReference type="SUPFAM" id="SSF82171">
    <property type="entry name" value="DPP6 N-terminal domain-like"/>
    <property type="match status" value="1"/>
</dbReference>
<name>A0ABR1CSD9_NECAM</name>
<dbReference type="Proteomes" id="UP001303046">
    <property type="component" value="Unassembled WGS sequence"/>
</dbReference>
<dbReference type="InterPro" id="IPR050278">
    <property type="entry name" value="Serine_Prot_S9B/DPPIV"/>
</dbReference>
<keyword evidence="1" id="KW-0031">Aminopeptidase</keyword>
<dbReference type="Gene3D" id="2.140.10.30">
    <property type="entry name" value="Dipeptidylpeptidase IV, N-terminal domain"/>
    <property type="match status" value="1"/>
</dbReference>
<dbReference type="InterPro" id="IPR002469">
    <property type="entry name" value="Peptidase_S9B_N"/>
</dbReference>
<dbReference type="EMBL" id="JAVFWL010000003">
    <property type="protein sequence ID" value="KAK6741246.1"/>
    <property type="molecule type" value="Genomic_DNA"/>
</dbReference>
<keyword evidence="7" id="KW-1185">Reference proteome</keyword>
<keyword evidence="4" id="KW-0812">Transmembrane</keyword>
<organism evidence="6 7">
    <name type="scientific">Necator americanus</name>
    <name type="common">Human hookworm</name>
    <dbReference type="NCBI Taxonomy" id="51031"/>
    <lineage>
        <taxon>Eukaryota</taxon>
        <taxon>Metazoa</taxon>
        <taxon>Ecdysozoa</taxon>
        <taxon>Nematoda</taxon>
        <taxon>Chromadorea</taxon>
        <taxon>Rhabditida</taxon>
        <taxon>Rhabditina</taxon>
        <taxon>Rhabditomorpha</taxon>
        <taxon>Strongyloidea</taxon>
        <taxon>Ancylostomatidae</taxon>
        <taxon>Bunostominae</taxon>
        <taxon>Necator</taxon>
    </lineage>
</organism>
<feature type="domain" description="Dipeptidylpeptidase IV N-terminal" evidence="5">
    <location>
        <begin position="204"/>
        <end position="477"/>
    </location>
</feature>